<dbReference type="EMBL" id="QNGE01000004">
    <property type="protein sequence ID" value="KAA3682503.1"/>
    <property type="molecule type" value="Genomic_DNA"/>
</dbReference>
<evidence type="ECO:0000313" key="2">
    <source>
        <dbReference type="Proteomes" id="UP000324629"/>
    </source>
</evidence>
<comment type="caution">
    <text evidence="1">The sequence shown here is derived from an EMBL/GenBank/DDBJ whole genome shotgun (WGS) entry which is preliminary data.</text>
</comment>
<reference evidence="1 2" key="1">
    <citation type="journal article" date="2019" name="Gigascience">
        <title>Whole-genome sequence of the oriental lung fluke Paragonimus westermani.</title>
        <authorList>
            <person name="Oey H."/>
            <person name="Zakrzewski M."/>
            <person name="Narain K."/>
            <person name="Devi K.R."/>
            <person name="Agatsuma T."/>
            <person name="Nawaratna S."/>
            <person name="Gobert G.N."/>
            <person name="Jones M.K."/>
            <person name="Ragan M.A."/>
            <person name="McManus D.P."/>
            <person name="Krause L."/>
        </authorList>
    </citation>
    <scope>NUCLEOTIDE SEQUENCE [LARGE SCALE GENOMIC DNA]</scope>
    <source>
        <strain evidence="1 2">IND2009</strain>
    </source>
</reference>
<dbReference type="AlphaFoldDB" id="A0A5J4P5I2"/>
<dbReference type="Proteomes" id="UP000324629">
    <property type="component" value="Unassembled WGS sequence"/>
</dbReference>
<evidence type="ECO:0000313" key="1">
    <source>
        <dbReference type="EMBL" id="KAA3682503.1"/>
    </source>
</evidence>
<name>A0A5J4P5I2_9TREM</name>
<proteinExistence type="predicted"/>
<accession>A0A5J4P5I2</accession>
<protein>
    <submittedName>
        <fullName evidence="1">Uncharacterized protein</fullName>
    </submittedName>
</protein>
<gene>
    <name evidence="1" type="ORF">DEA37_0008478</name>
</gene>
<sequence>MTQFLKDFENPGLTEFENKFQELKELGSKLEYLFELYIVGPLEIFTRKCIELFITQIQHMSTTIEDYDRTISRPISNLDDIFYVIDTLTRFHDREVSMDMLLVKAEAACRHRSSHAFVPLTASPPLTQPMALAELESVL</sequence>
<keyword evidence="2" id="KW-1185">Reference proteome</keyword>
<organism evidence="1 2">
    <name type="scientific">Paragonimus westermani</name>
    <dbReference type="NCBI Taxonomy" id="34504"/>
    <lineage>
        <taxon>Eukaryota</taxon>
        <taxon>Metazoa</taxon>
        <taxon>Spiralia</taxon>
        <taxon>Lophotrochozoa</taxon>
        <taxon>Platyhelminthes</taxon>
        <taxon>Trematoda</taxon>
        <taxon>Digenea</taxon>
        <taxon>Plagiorchiida</taxon>
        <taxon>Troglotremata</taxon>
        <taxon>Troglotrematidae</taxon>
        <taxon>Paragonimus</taxon>
    </lineage>
</organism>